<sequence length="255" mass="28202">MEENRIPLTPSILKLDAHLHEQTKQAKNKMKVRLNNNRRKKIPKLQLIDESSSSIGPYGVPCTQHSDAGGHTNTFTAIAVRKGKPIRSEDIVVMELFYTPVEYATRFDLCSLQPKTWISGSGMHGHADALGERTTVDGLDAILDELAYIMHKVSCELSCKCSSGADAHATTMAILNMLSNYSWDAKVVISLAAFAVNYGQFWLVTQLVTSNQLAKSVALLKQLPDIIEHASTLKSRFHAIKNLIKVLLDVTKCIV</sequence>
<comment type="caution">
    <text evidence="1">The sequence shown here is derived from an EMBL/GenBank/DDBJ whole genome shotgun (WGS) entry which is preliminary data.</text>
</comment>
<organism evidence="1 2">
    <name type="scientific">Camellia lanceoleosa</name>
    <dbReference type="NCBI Taxonomy" id="1840588"/>
    <lineage>
        <taxon>Eukaryota</taxon>
        <taxon>Viridiplantae</taxon>
        <taxon>Streptophyta</taxon>
        <taxon>Embryophyta</taxon>
        <taxon>Tracheophyta</taxon>
        <taxon>Spermatophyta</taxon>
        <taxon>Magnoliopsida</taxon>
        <taxon>eudicotyledons</taxon>
        <taxon>Gunneridae</taxon>
        <taxon>Pentapetalae</taxon>
        <taxon>asterids</taxon>
        <taxon>Ericales</taxon>
        <taxon>Theaceae</taxon>
        <taxon>Camellia</taxon>
    </lineage>
</organism>
<keyword evidence="2" id="KW-1185">Reference proteome</keyword>
<accession>A0ACC0INR1</accession>
<reference evidence="1 2" key="1">
    <citation type="journal article" date="2022" name="Plant J.">
        <title>Chromosome-level genome of Camellia lanceoleosa provides a valuable resource for understanding genome evolution and self-incompatibility.</title>
        <authorList>
            <person name="Gong W."/>
            <person name="Xiao S."/>
            <person name="Wang L."/>
            <person name="Liao Z."/>
            <person name="Chang Y."/>
            <person name="Mo W."/>
            <person name="Hu G."/>
            <person name="Li W."/>
            <person name="Zhao G."/>
            <person name="Zhu H."/>
            <person name="Hu X."/>
            <person name="Ji K."/>
            <person name="Xiang X."/>
            <person name="Song Q."/>
            <person name="Yuan D."/>
            <person name="Jin S."/>
            <person name="Zhang L."/>
        </authorList>
    </citation>
    <scope>NUCLEOTIDE SEQUENCE [LARGE SCALE GENOMIC DNA]</scope>
    <source>
        <strain evidence="1">SQ_2022a</strain>
    </source>
</reference>
<name>A0ACC0INR1_9ERIC</name>
<gene>
    <name evidence="1" type="ORF">LOK49_LG02G01193</name>
</gene>
<dbReference type="Proteomes" id="UP001060215">
    <property type="component" value="Chromosome 3"/>
</dbReference>
<proteinExistence type="predicted"/>
<protein>
    <submittedName>
        <fullName evidence="1">Protein SIEVE ELEMENT OCCLUSION B</fullName>
    </submittedName>
</protein>
<evidence type="ECO:0000313" key="2">
    <source>
        <dbReference type="Proteomes" id="UP001060215"/>
    </source>
</evidence>
<dbReference type="EMBL" id="CM045760">
    <property type="protein sequence ID" value="KAI8026992.1"/>
    <property type="molecule type" value="Genomic_DNA"/>
</dbReference>
<evidence type="ECO:0000313" key="1">
    <source>
        <dbReference type="EMBL" id="KAI8026992.1"/>
    </source>
</evidence>